<evidence type="ECO:0000313" key="9">
    <source>
        <dbReference type="Proteomes" id="UP000266287"/>
    </source>
</evidence>
<keyword evidence="3 6" id="KW-0694">RNA-binding</keyword>
<dbReference type="Pfam" id="PF00276">
    <property type="entry name" value="Ribosomal_L23"/>
    <property type="match status" value="1"/>
</dbReference>
<keyword evidence="2 6" id="KW-0699">rRNA-binding</keyword>
<name>A0A399FYL2_UNCN2</name>
<evidence type="ECO:0000256" key="6">
    <source>
        <dbReference type="HAMAP-Rule" id="MF_01369"/>
    </source>
</evidence>
<dbReference type="PANTHER" id="PTHR11620">
    <property type="entry name" value="60S RIBOSOMAL PROTEIN L23A"/>
    <property type="match status" value="1"/>
</dbReference>
<evidence type="ECO:0000256" key="2">
    <source>
        <dbReference type="ARBA" id="ARBA00022730"/>
    </source>
</evidence>
<dbReference type="GO" id="GO:0019843">
    <property type="term" value="F:rRNA binding"/>
    <property type="evidence" value="ECO:0007669"/>
    <property type="project" value="UniProtKB-UniRule"/>
</dbReference>
<evidence type="ECO:0000313" key="8">
    <source>
        <dbReference type="EMBL" id="RII00322.1"/>
    </source>
</evidence>
<dbReference type="GO" id="GO:1990904">
    <property type="term" value="C:ribonucleoprotein complex"/>
    <property type="evidence" value="ECO:0007669"/>
    <property type="project" value="UniProtKB-KW"/>
</dbReference>
<dbReference type="InterPro" id="IPR012678">
    <property type="entry name" value="Ribosomal_uL23/eL15/eS24_sf"/>
</dbReference>
<dbReference type="GO" id="GO:0005840">
    <property type="term" value="C:ribosome"/>
    <property type="evidence" value="ECO:0007669"/>
    <property type="project" value="UniProtKB-KW"/>
</dbReference>
<comment type="caution">
    <text evidence="8">The sequence shown here is derived from an EMBL/GenBank/DDBJ whole genome shotgun (WGS) entry which is preliminary data.</text>
</comment>
<evidence type="ECO:0000256" key="5">
    <source>
        <dbReference type="ARBA" id="ARBA00023274"/>
    </source>
</evidence>
<protein>
    <recommendedName>
        <fullName evidence="6">Large ribosomal subunit protein uL23</fullName>
    </recommendedName>
</protein>
<dbReference type="Gene3D" id="3.30.70.330">
    <property type="match status" value="1"/>
</dbReference>
<dbReference type="SUPFAM" id="SSF54189">
    <property type="entry name" value="Ribosomal proteins S24e, L23 and L15e"/>
    <property type="match status" value="1"/>
</dbReference>
<gene>
    <name evidence="6" type="primary">rplW</name>
    <name evidence="8" type="ORF">B9J77_03190</name>
</gene>
<keyword evidence="5 6" id="KW-0687">Ribonucleoprotein</keyword>
<evidence type="ECO:0000256" key="3">
    <source>
        <dbReference type="ARBA" id="ARBA00022884"/>
    </source>
</evidence>
<dbReference type="EMBL" id="NDHY01000005">
    <property type="protein sequence ID" value="RII00322.1"/>
    <property type="molecule type" value="Genomic_DNA"/>
</dbReference>
<dbReference type="GO" id="GO:0006412">
    <property type="term" value="P:translation"/>
    <property type="evidence" value="ECO:0007669"/>
    <property type="project" value="UniProtKB-UniRule"/>
</dbReference>
<comment type="function">
    <text evidence="6">One of the early assembly proteins it binds 23S rRNA. One of the proteins that surrounds the polypeptide exit tunnel on the outside of the ribosome. Forms the main docking site for trigger factor binding to the ribosome.</text>
</comment>
<organism evidence="8 9">
    <name type="scientific">candidate division NPL-UPA2 bacterium Unc8</name>
    <dbReference type="NCBI Taxonomy" id="1980939"/>
    <lineage>
        <taxon>Bacteria</taxon>
    </lineage>
</organism>
<dbReference type="GO" id="GO:0003735">
    <property type="term" value="F:structural constituent of ribosome"/>
    <property type="evidence" value="ECO:0007669"/>
    <property type="project" value="InterPro"/>
</dbReference>
<dbReference type="NCBIfam" id="NF004363">
    <property type="entry name" value="PRK05738.2-4"/>
    <property type="match status" value="1"/>
</dbReference>
<evidence type="ECO:0000256" key="4">
    <source>
        <dbReference type="ARBA" id="ARBA00022980"/>
    </source>
</evidence>
<comment type="subunit">
    <text evidence="6">Part of the 50S ribosomal subunit. Contacts protein L29, and trigger factor when it is bound to the ribosome.</text>
</comment>
<dbReference type="HAMAP" id="MF_01369_B">
    <property type="entry name" value="Ribosomal_uL23_B"/>
    <property type="match status" value="1"/>
</dbReference>
<dbReference type="InterPro" id="IPR013025">
    <property type="entry name" value="Ribosomal_uL23-like"/>
</dbReference>
<keyword evidence="4 6" id="KW-0689">Ribosomal protein</keyword>
<evidence type="ECO:0000256" key="1">
    <source>
        <dbReference type="ARBA" id="ARBA00006700"/>
    </source>
</evidence>
<dbReference type="FunFam" id="3.30.70.330:FF:000001">
    <property type="entry name" value="50S ribosomal protein L23"/>
    <property type="match status" value="1"/>
</dbReference>
<accession>A0A399FYL2</accession>
<sequence length="91" mass="10330">MDASTIIRNPIITEKLAEMAGDRKYAFVVAKSANKIQIKKAVSEMFKVSVVNVNTITMHGKKKRVRYRVGRRPDRKKAIVTLKEGDKIELT</sequence>
<dbReference type="InterPro" id="IPR001014">
    <property type="entry name" value="Ribosomal_uL23_CS"/>
</dbReference>
<reference evidence="8 9" key="1">
    <citation type="submission" date="2018-08" db="EMBL/GenBank/DDBJ databases">
        <title>Draft genome of candidate division NPL-UPA2 bacterium Unc8 that adapted to ultra-basic serpentinizing groundwater.</title>
        <authorList>
            <person name="Ishii S."/>
            <person name="Suzuki S."/>
            <person name="Nealson K.H."/>
        </authorList>
    </citation>
    <scope>NUCLEOTIDE SEQUENCE [LARGE SCALE GENOMIC DNA]</scope>
    <source>
        <strain evidence="8">Unc8</strain>
    </source>
</reference>
<evidence type="ECO:0000256" key="7">
    <source>
        <dbReference type="RuleBase" id="RU003934"/>
    </source>
</evidence>
<dbReference type="InterPro" id="IPR012677">
    <property type="entry name" value="Nucleotide-bd_a/b_plait_sf"/>
</dbReference>
<dbReference type="AlphaFoldDB" id="A0A399FYL2"/>
<dbReference type="Proteomes" id="UP000266287">
    <property type="component" value="Unassembled WGS sequence"/>
</dbReference>
<dbReference type="PROSITE" id="PS00050">
    <property type="entry name" value="RIBOSOMAL_L23"/>
    <property type="match status" value="1"/>
</dbReference>
<comment type="similarity">
    <text evidence="1 6 7">Belongs to the universal ribosomal protein uL23 family.</text>
</comment>
<proteinExistence type="inferred from homology"/>